<dbReference type="Proteomes" id="UP000260758">
    <property type="component" value="Unassembled WGS sequence"/>
</dbReference>
<evidence type="ECO:0000313" key="3">
    <source>
        <dbReference type="EMBL" id="RGM75313.1"/>
    </source>
</evidence>
<gene>
    <name evidence="3" type="ORF">DXB99_01910</name>
</gene>
<dbReference type="AlphaFoldDB" id="A0A3E4YL46"/>
<feature type="signal peptide" evidence="2">
    <location>
        <begin position="1"/>
        <end position="21"/>
    </location>
</feature>
<evidence type="ECO:0008006" key="5">
    <source>
        <dbReference type="Google" id="ProtNLM"/>
    </source>
</evidence>
<organism evidence="3 4">
    <name type="scientific">Agathobacter rectalis</name>
    <dbReference type="NCBI Taxonomy" id="39491"/>
    <lineage>
        <taxon>Bacteria</taxon>
        <taxon>Bacillati</taxon>
        <taxon>Bacillota</taxon>
        <taxon>Clostridia</taxon>
        <taxon>Lachnospirales</taxon>
        <taxon>Lachnospiraceae</taxon>
        <taxon>Agathobacter</taxon>
    </lineage>
</organism>
<keyword evidence="2" id="KW-0732">Signal</keyword>
<reference evidence="3 4" key="1">
    <citation type="submission" date="2018-08" db="EMBL/GenBank/DDBJ databases">
        <title>A genome reference for cultivated species of the human gut microbiota.</title>
        <authorList>
            <person name="Zou Y."/>
            <person name="Xue W."/>
            <person name="Luo G."/>
        </authorList>
    </citation>
    <scope>NUCLEOTIDE SEQUENCE [LARGE SCALE GENOMIC DNA]</scope>
    <source>
        <strain evidence="3 4">OM07-13</strain>
    </source>
</reference>
<feature type="chain" id="PRO_5038357564" description="Lipoprotein" evidence="2">
    <location>
        <begin position="22"/>
        <end position="470"/>
    </location>
</feature>
<dbReference type="PROSITE" id="PS51257">
    <property type="entry name" value="PROKAR_LIPOPROTEIN"/>
    <property type="match status" value="1"/>
</dbReference>
<proteinExistence type="predicted"/>
<evidence type="ECO:0000256" key="1">
    <source>
        <dbReference type="SAM" id="MobiDB-lite"/>
    </source>
</evidence>
<evidence type="ECO:0000256" key="2">
    <source>
        <dbReference type="SAM" id="SignalP"/>
    </source>
</evidence>
<dbReference type="EMBL" id="QSTP01000001">
    <property type="protein sequence ID" value="RGM75313.1"/>
    <property type="molecule type" value="Genomic_DNA"/>
</dbReference>
<evidence type="ECO:0000313" key="4">
    <source>
        <dbReference type="Proteomes" id="UP000260758"/>
    </source>
</evidence>
<feature type="region of interest" description="Disordered" evidence="1">
    <location>
        <begin position="333"/>
        <end position="354"/>
    </location>
</feature>
<comment type="caution">
    <text evidence="3">The sequence shown here is derived from an EMBL/GenBank/DDBJ whole genome shotgun (WGS) entry which is preliminary data.</text>
</comment>
<accession>A0A3E4YL46</accession>
<dbReference type="RefSeq" id="WP_117718071.1">
    <property type="nucleotide sequence ID" value="NZ_QSTP01000001.1"/>
</dbReference>
<name>A0A3E4YL46_9FIRM</name>
<feature type="region of interest" description="Disordered" evidence="1">
    <location>
        <begin position="450"/>
        <end position="470"/>
    </location>
</feature>
<sequence>MKKKRLISSILLLALTGTMLTGCSQLDRVKDVIKPKEEAPKDYSAKIKKETSTNIVDESELETGNFYVMHKDKFYSLASYSTAFPDDVSDLETADTTYHAFFDLTQEENIPTIFLENDDKLVYYSEDTLLDYVSFERFRDDGYTISGYNYETLSGGQAYLSMSDGLDKTVVLDTDLYKQLSDLGVANDLLIDKVNKTKITKDYITDGILYGLKPNQECNLQAYEGTIYHNIKTTAEVHAFTNFELFRSAEYTPLKIENLYEVTIPKYFKNGYYWVNDIGMVRIITSGKSYVLNDFDSFNNPILEAIEDYDGTIKLPQVYSEVSELNQYKSETPGALGYVDPESDTTTTDSEKTDTKKPVIGKTNTKYFKVTANDTSGTIYINSDETDGNVILYTNTGKKTYAEYKTEAKRYEITLNDKDIKDTKEFVIATSGFAEKFEMSTPEGWKIENTTRDKVKDFVNNTSSKGEHER</sequence>
<protein>
    <recommendedName>
        <fullName evidence="5">Lipoprotein</fullName>
    </recommendedName>
</protein>